<dbReference type="InterPro" id="IPR012677">
    <property type="entry name" value="Nucleotide-bd_a/b_plait_sf"/>
</dbReference>
<dbReference type="AlphaFoldDB" id="A0A1G8KFZ9"/>
<dbReference type="CDD" id="cd18787">
    <property type="entry name" value="SF2_C_DEAD"/>
    <property type="match status" value="1"/>
</dbReference>
<dbReference type="PANTHER" id="PTHR47959">
    <property type="entry name" value="ATP-DEPENDENT RNA HELICASE RHLE-RELATED"/>
    <property type="match status" value="1"/>
</dbReference>
<accession>A0A1G8KFZ9</accession>
<dbReference type="SMART" id="SM00487">
    <property type="entry name" value="DEXDc"/>
    <property type="match status" value="1"/>
</dbReference>
<evidence type="ECO:0000256" key="5">
    <source>
        <dbReference type="ARBA" id="ARBA00038437"/>
    </source>
</evidence>
<feature type="domain" description="Helicase ATP-binding" evidence="6">
    <location>
        <begin position="110"/>
        <end position="278"/>
    </location>
</feature>
<sequence length="522" mass="59634">MIKTAKIFARLSKILTERRKTLTKRPKTLAKRLKILANRPKRNVKGLKRIINEPKHLRLKYRTTLLMFTFQNKPFNGKQHQIYYLCSMELESIYQKLQIQEMNQMQKSTYKATENQQDVVLLSPTGSGKTLAFLFPVLRNLKKNIPGIQALILVPARELALQIEQVFKSMGTDCKVSVCYGGHDKKIEVNNLIEAPAVLIGTPGRVVYHLRNNNFDPKTIQTLVLDEFDKALELGFHEDMEFISNSLKGLSQRILTSATAMDEIPAFTGLKNEKIIDFLKLGDAKPDIQFKKVMTTSEEKLDTLFNLICKIGNKRTLIFCNHREAVDRISELLRQKGIDRETFHGGMEQDERERALLKFRNDSARILITTDLAARGLDIPEVESIVHYQLPPKEDAFIHRNGRTARMNAKGFAYLIMTEDENFPFIKSNTPEESVVGFTKVPEKTPFQTIYISAGKKDKVNKVDIVGYLIKKGELQKEEVGLIEVKDSTSYVAVSRNKVNSVLRKLANEKLKGKKVKMEVAY</sequence>
<keyword evidence="2" id="KW-0378">Hydrolase</keyword>
<dbReference type="Proteomes" id="UP000198869">
    <property type="component" value="Unassembled WGS sequence"/>
</dbReference>
<dbReference type="Pfam" id="PF03880">
    <property type="entry name" value="DbpA"/>
    <property type="match status" value="1"/>
</dbReference>
<protein>
    <submittedName>
        <fullName evidence="8">DbpA RNA binding domain-containing protein</fullName>
    </submittedName>
</protein>
<proteinExistence type="inferred from homology"/>
<keyword evidence="1" id="KW-0547">Nucleotide-binding</keyword>
<comment type="similarity">
    <text evidence="5">Belongs to the DEAD box helicase family.</text>
</comment>
<dbReference type="InterPro" id="IPR027417">
    <property type="entry name" value="P-loop_NTPase"/>
</dbReference>
<gene>
    <name evidence="8" type="ORF">SAMN05421846_107127</name>
</gene>
<keyword evidence="3" id="KW-0347">Helicase</keyword>
<evidence type="ECO:0000259" key="7">
    <source>
        <dbReference type="PROSITE" id="PS51194"/>
    </source>
</evidence>
<dbReference type="Pfam" id="PF00270">
    <property type="entry name" value="DEAD"/>
    <property type="match status" value="1"/>
</dbReference>
<dbReference type="SMART" id="SM00490">
    <property type="entry name" value="HELICc"/>
    <property type="match status" value="1"/>
</dbReference>
<dbReference type="GO" id="GO:0005829">
    <property type="term" value="C:cytosol"/>
    <property type="evidence" value="ECO:0007669"/>
    <property type="project" value="TreeGrafter"/>
</dbReference>
<dbReference type="InterPro" id="IPR044742">
    <property type="entry name" value="DEAD/DEAH_RhlB"/>
</dbReference>
<dbReference type="STRING" id="311334.SAMN05421846_107127"/>
<dbReference type="InterPro" id="IPR001650">
    <property type="entry name" value="Helicase_C-like"/>
</dbReference>
<dbReference type="InterPro" id="IPR005580">
    <property type="entry name" value="DbpA/CsdA_RNA-bd_dom"/>
</dbReference>
<evidence type="ECO:0000313" key="9">
    <source>
        <dbReference type="Proteomes" id="UP000198869"/>
    </source>
</evidence>
<evidence type="ECO:0000256" key="4">
    <source>
        <dbReference type="ARBA" id="ARBA00022840"/>
    </source>
</evidence>
<keyword evidence="9" id="KW-1185">Reference proteome</keyword>
<dbReference type="GO" id="GO:0016787">
    <property type="term" value="F:hydrolase activity"/>
    <property type="evidence" value="ECO:0007669"/>
    <property type="project" value="UniProtKB-KW"/>
</dbReference>
<dbReference type="GO" id="GO:0005524">
    <property type="term" value="F:ATP binding"/>
    <property type="evidence" value="ECO:0007669"/>
    <property type="project" value="UniProtKB-KW"/>
</dbReference>
<dbReference type="EMBL" id="FNDW01000007">
    <property type="protein sequence ID" value="SDI42349.1"/>
    <property type="molecule type" value="Genomic_DNA"/>
</dbReference>
<evidence type="ECO:0000256" key="1">
    <source>
        <dbReference type="ARBA" id="ARBA00022741"/>
    </source>
</evidence>
<reference evidence="9" key="1">
    <citation type="submission" date="2016-10" db="EMBL/GenBank/DDBJ databases">
        <authorList>
            <person name="Varghese N."/>
            <person name="Submissions S."/>
        </authorList>
    </citation>
    <scope>NUCLEOTIDE SEQUENCE [LARGE SCALE GENOMIC DNA]</scope>
    <source>
        <strain evidence="9">DSM 17071</strain>
    </source>
</reference>
<dbReference type="SUPFAM" id="SSF52540">
    <property type="entry name" value="P-loop containing nucleoside triphosphate hydrolases"/>
    <property type="match status" value="1"/>
</dbReference>
<dbReference type="Gene3D" id="3.40.50.300">
    <property type="entry name" value="P-loop containing nucleotide triphosphate hydrolases"/>
    <property type="match status" value="2"/>
</dbReference>
<name>A0A1G8KFZ9_9FLAO</name>
<dbReference type="Gene3D" id="3.30.70.330">
    <property type="match status" value="1"/>
</dbReference>
<evidence type="ECO:0000256" key="2">
    <source>
        <dbReference type="ARBA" id="ARBA00022801"/>
    </source>
</evidence>
<organism evidence="8 9">
    <name type="scientific">Chryseobacterium taeanense</name>
    <dbReference type="NCBI Taxonomy" id="311334"/>
    <lineage>
        <taxon>Bacteria</taxon>
        <taxon>Pseudomonadati</taxon>
        <taxon>Bacteroidota</taxon>
        <taxon>Flavobacteriia</taxon>
        <taxon>Flavobacteriales</taxon>
        <taxon>Weeksellaceae</taxon>
        <taxon>Chryseobacterium group</taxon>
        <taxon>Chryseobacterium</taxon>
    </lineage>
</organism>
<dbReference type="PROSITE" id="PS51192">
    <property type="entry name" value="HELICASE_ATP_BIND_1"/>
    <property type="match status" value="1"/>
</dbReference>
<feature type="domain" description="Helicase C-terminal" evidence="7">
    <location>
        <begin position="303"/>
        <end position="453"/>
    </location>
</feature>
<dbReference type="GO" id="GO:0003676">
    <property type="term" value="F:nucleic acid binding"/>
    <property type="evidence" value="ECO:0007669"/>
    <property type="project" value="InterPro"/>
</dbReference>
<dbReference type="PROSITE" id="PS51194">
    <property type="entry name" value="HELICASE_CTER"/>
    <property type="match status" value="1"/>
</dbReference>
<dbReference type="GO" id="GO:0003724">
    <property type="term" value="F:RNA helicase activity"/>
    <property type="evidence" value="ECO:0007669"/>
    <property type="project" value="TreeGrafter"/>
</dbReference>
<dbReference type="CDD" id="cd00268">
    <property type="entry name" value="DEADc"/>
    <property type="match status" value="1"/>
</dbReference>
<dbReference type="PANTHER" id="PTHR47959:SF1">
    <property type="entry name" value="ATP-DEPENDENT RNA HELICASE DBPA"/>
    <property type="match status" value="1"/>
</dbReference>
<dbReference type="InterPro" id="IPR014001">
    <property type="entry name" value="Helicase_ATP-bd"/>
</dbReference>
<dbReference type="InterPro" id="IPR011545">
    <property type="entry name" value="DEAD/DEAH_box_helicase_dom"/>
</dbReference>
<dbReference type="Pfam" id="PF00271">
    <property type="entry name" value="Helicase_C"/>
    <property type="match status" value="1"/>
</dbReference>
<keyword evidence="4" id="KW-0067">ATP-binding</keyword>
<dbReference type="InterPro" id="IPR050079">
    <property type="entry name" value="DEAD_box_RNA_helicase"/>
</dbReference>
<evidence type="ECO:0000313" key="8">
    <source>
        <dbReference type="EMBL" id="SDI42349.1"/>
    </source>
</evidence>
<evidence type="ECO:0000259" key="6">
    <source>
        <dbReference type="PROSITE" id="PS51192"/>
    </source>
</evidence>
<evidence type="ECO:0000256" key="3">
    <source>
        <dbReference type="ARBA" id="ARBA00022806"/>
    </source>
</evidence>